<dbReference type="FunFam" id="3.10.110.10:FF:000107">
    <property type="entry name" value="Ubiquitin conjugating enzyme, putative"/>
    <property type="match status" value="1"/>
</dbReference>
<dbReference type="Gene3D" id="3.90.228.10">
    <property type="match status" value="1"/>
</dbReference>
<dbReference type="GO" id="GO:0003950">
    <property type="term" value="F:NAD+ poly-ADP-ribosyltransferase activity"/>
    <property type="evidence" value="ECO:0007669"/>
    <property type="project" value="InterPro"/>
</dbReference>
<keyword evidence="8" id="KW-1185">Reference proteome</keyword>
<dbReference type="SUPFAM" id="SSF54495">
    <property type="entry name" value="UBC-like"/>
    <property type="match status" value="1"/>
</dbReference>
<dbReference type="EMBL" id="JAFJYH010000514">
    <property type="protein sequence ID" value="KAG4411145.1"/>
    <property type="molecule type" value="Genomic_DNA"/>
</dbReference>
<dbReference type="GO" id="GO:0016779">
    <property type="term" value="F:nucleotidyltransferase activity"/>
    <property type="evidence" value="ECO:0007669"/>
    <property type="project" value="UniProtKB-KW"/>
</dbReference>
<dbReference type="AlphaFoldDB" id="A0A8H7VZ73"/>
<dbReference type="InterPro" id="IPR000608">
    <property type="entry name" value="UBC"/>
</dbReference>
<comment type="caution">
    <text evidence="7">The sequence shown here is derived from an EMBL/GenBank/DDBJ whole genome shotgun (WGS) entry which is preliminary data.</text>
</comment>
<accession>A0A8H7VZ73</accession>
<feature type="region of interest" description="Disordered" evidence="5">
    <location>
        <begin position="109"/>
        <end position="154"/>
    </location>
</feature>
<keyword evidence="1" id="KW-0328">Glycosyltransferase</keyword>
<feature type="compositionally biased region" description="Acidic residues" evidence="5">
    <location>
        <begin position="116"/>
        <end position="154"/>
    </location>
</feature>
<protein>
    <recommendedName>
        <fullName evidence="6">UBC core domain-containing protein</fullName>
    </recommendedName>
</protein>
<evidence type="ECO:0000256" key="2">
    <source>
        <dbReference type="ARBA" id="ARBA00022679"/>
    </source>
</evidence>
<dbReference type="OrthoDB" id="109543at2759"/>
<reference evidence="7" key="1">
    <citation type="submission" date="2021-02" db="EMBL/GenBank/DDBJ databases">
        <title>Genome sequence Cadophora malorum strain M34.</title>
        <authorList>
            <person name="Stefanovic E."/>
            <person name="Vu D."/>
            <person name="Scully C."/>
            <person name="Dijksterhuis J."/>
            <person name="Roader J."/>
            <person name="Houbraken J."/>
        </authorList>
    </citation>
    <scope>NUCLEOTIDE SEQUENCE</scope>
    <source>
        <strain evidence="7">M34</strain>
    </source>
</reference>
<dbReference type="SMART" id="SM00212">
    <property type="entry name" value="UBCc"/>
    <property type="match status" value="1"/>
</dbReference>
<evidence type="ECO:0000256" key="4">
    <source>
        <dbReference type="ARBA" id="ARBA00023027"/>
    </source>
</evidence>
<keyword evidence="4" id="KW-0520">NAD</keyword>
<dbReference type="Pfam" id="PF00644">
    <property type="entry name" value="PARP"/>
    <property type="match status" value="1"/>
</dbReference>
<dbReference type="InterPro" id="IPR012317">
    <property type="entry name" value="Poly(ADP-ribose)pol_cat_dom"/>
</dbReference>
<evidence type="ECO:0000256" key="3">
    <source>
        <dbReference type="ARBA" id="ARBA00022695"/>
    </source>
</evidence>
<evidence type="ECO:0000259" key="6">
    <source>
        <dbReference type="PROSITE" id="PS50127"/>
    </source>
</evidence>
<dbReference type="PANTHER" id="PTHR21328">
    <property type="entry name" value="POLY ADP-RIBOSE POLYMERASE FAMILY, MEMBER PARP"/>
    <property type="match status" value="1"/>
</dbReference>
<dbReference type="CDD" id="cd23802">
    <property type="entry name" value="UBCc_UBE2Q"/>
    <property type="match status" value="1"/>
</dbReference>
<proteinExistence type="predicted"/>
<evidence type="ECO:0000313" key="8">
    <source>
        <dbReference type="Proteomes" id="UP000664132"/>
    </source>
</evidence>
<keyword evidence="3" id="KW-0548">Nucleotidyltransferase</keyword>
<feature type="region of interest" description="Disordered" evidence="5">
    <location>
        <begin position="940"/>
        <end position="964"/>
    </location>
</feature>
<sequence length="1225" mass="135241">MPRKAFVADVQSTAERNIPGISSVVRGPDDDVIVTFVPASGPPFEINLMAQPDVASYPSETMFMAYTSSQNAPTAAATVFDEIINYSFGMRLPELITSVSQKLQRVLASGSREDPLALDDDEDTEMVDVDGEDEEDEDEDEDEEEDYYPDEDDGFGLDAVRHGLNSRGSVRNLDPESAKKLNSRIRNDLRTAKLAGFSIGVLNGMKAESENSILSLSIRVAKLGLSDEAVQAWDLEPQQYLVLLIRYSNGYKCFEDIIDDPSKSPDVSFRVGVSNKYKCTLLEALAVFRESSKDGNKQKTDENDDDELQKATAGFFNIFISSSLNDFINSQFVALLKIRNSVGVGWDGAKRYFNDKQGRLDDQAAELPVEYFEESDVQKNSTLPPVISTDHLTDHQVKMVSLPLIATHFALRYLTRCTEFCLVCHDKIEEDFEALKPYVCSKPLCLYQYMSLGFGPSVEHEILTQPYVVDLLVSFCYASAYARRLREYPTGMSLSVPPVLSSVTGSNYAGRMHPTLPKNGANPTMEIPDASSLQIEVKFDLQRQEVTFVDEKLMSSPVRNGDWVIIIAAGRSSPDHFRVEDISYFPLVKLSLTAVNRLGHDGMVISDGSSTLAGVPATPATTPPPPSLVTAKLAIYNQNFDEMNDVQKGETIVMLLETLPSIRELRTYLVQQSRDSEPSLKSWKERVSPAALGMLRWIIASNRSCIVQVDRCPGQSDAELAMSKTRLDQRLTGISESWVQFRFAQGSPDKEQRFLNSLRAQQSVLDAKYPTIFAWHGSALCNWHSIIRSGLDFKETLNGRAYGHGVYHAIDQSTSIGYAQPNTIRWHGSELKVNSAMSLNEIVNCPQQFASSSPYLVVQHIDWIQCRYLLVQVQGGNSGAPDQPNYMNPMSANSNKISSDVNVAMEVEQDPKRPALSTLGKPIGVPLCAASISRAFRVSATDTPAKKKRKNGSPGNLPQAIELESDGENVSDIDFMFSDDEGAPDKGKGKLGEQIVLMKPKKDGKPLTDFVAGSLDQSTLPMLQPPLYARSSATKTLSRNLKEVLAIQAKTPLHELGWYINPDLISNVYQWIVELHSFDATLPLAQDMKAAGVTSIVLEIRFGKDYPFSPPFVRVIRPRFLPFQAGGGGHVTAGGAMCMELLTNTGWTSVSTIESVLLQVRVEMMNIDRPARLESKHKGSQRDYGTAEAIDAYERSCKMHGWAVPPGFRDFANPAGGSGESSSGY</sequence>
<dbReference type="Proteomes" id="UP000664132">
    <property type="component" value="Unassembled WGS sequence"/>
</dbReference>
<dbReference type="InterPro" id="IPR016135">
    <property type="entry name" value="UBQ-conjugating_enzyme/RWD"/>
</dbReference>
<dbReference type="InterPro" id="IPR051838">
    <property type="entry name" value="ARTD_PARP"/>
</dbReference>
<dbReference type="Gene3D" id="3.10.110.10">
    <property type="entry name" value="Ubiquitin Conjugating Enzyme"/>
    <property type="match status" value="1"/>
</dbReference>
<evidence type="ECO:0000313" key="7">
    <source>
        <dbReference type="EMBL" id="KAG4411145.1"/>
    </source>
</evidence>
<feature type="domain" description="UBC core" evidence="6">
    <location>
        <begin position="1035"/>
        <end position="1203"/>
    </location>
</feature>
<dbReference type="SUPFAM" id="SSF56399">
    <property type="entry name" value="ADP-ribosylation"/>
    <property type="match status" value="1"/>
</dbReference>
<evidence type="ECO:0000256" key="5">
    <source>
        <dbReference type="SAM" id="MobiDB-lite"/>
    </source>
</evidence>
<gene>
    <name evidence="7" type="ORF">IFR04_015716</name>
</gene>
<evidence type="ECO:0000256" key="1">
    <source>
        <dbReference type="ARBA" id="ARBA00022676"/>
    </source>
</evidence>
<keyword evidence="2" id="KW-0808">Transferase</keyword>
<name>A0A8H7VZ73_9HELO</name>
<organism evidence="7 8">
    <name type="scientific">Cadophora malorum</name>
    <dbReference type="NCBI Taxonomy" id="108018"/>
    <lineage>
        <taxon>Eukaryota</taxon>
        <taxon>Fungi</taxon>
        <taxon>Dikarya</taxon>
        <taxon>Ascomycota</taxon>
        <taxon>Pezizomycotina</taxon>
        <taxon>Leotiomycetes</taxon>
        <taxon>Helotiales</taxon>
        <taxon>Ploettnerulaceae</taxon>
        <taxon>Cadophora</taxon>
    </lineage>
</organism>
<dbReference type="Pfam" id="PF00179">
    <property type="entry name" value="UQ_con"/>
    <property type="match status" value="1"/>
</dbReference>
<dbReference type="PROSITE" id="PS50127">
    <property type="entry name" value="UBC_2"/>
    <property type="match status" value="1"/>
</dbReference>